<protein>
    <recommendedName>
        <fullName evidence="1">Integrase core domain-containing protein</fullName>
    </recommendedName>
</protein>
<gene>
    <name evidence="2" type="ORF">AALO_G00000640</name>
</gene>
<evidence type="ECO:0000313" key="3">
    <source>
        <dbReference type="Proteomes" id="UP000823561"/>
    </source>
</evidence>
<dbReference type="Proteomes" id="UP000823561">
    <property type="component" value="Chromosome 1"/>
</dbReference>
<dbReference type="PANTHER" id="PTHR46791">
    <property type="entry name" value="EXPRESSED PROTEIN"/>
    <property type="match status" value="1"/>
</dbReference>
<evidence type="ECO:0000313" key="2">
    <source>
        <dbReference type="EMBL" id="KAG5285197.1"/>
    </source>
</evidence>
<dbReference type="EMBL" id="JADWDJ010000001">
    <property type="protein sequence ID" value="KAG5285197.1"/>
    <property type="molecule type" value="Genomic_DNA"/>
</dbReference>
<feature type="domain" description="Integrase core" evidence="1">
    <location>
        <begin position="18"/>
        <end position="137"/>
    </location>
</feature>
<organism evidence="2 3">
    <name type="scientific">Alosa alosa</name>
    <name type="common">allis shad</name>
    <dbReference type="NCBI Taxonomy" id="278164"/>
    <lineage>
        <taxon>Eukaryota</taxon>
        <taxon>Metazoa</taxon>
        <taxon>Chordata</taxon>
        <taxon>Craniata</taxon>
        <taxon>Vertebrata</taxon>
        <taxon>Euteleostomi</taxon>
        <taxon>Actinopterygii</taxon>
        <taxon>Neopterygii</taxon>
        <taxon>Teleostei</taxon>
        <taxon>Clupei</taxon>
        <taxon>Clupeiformes</taxon>
        <taxon>Clupeoidei</taxon>
        <taxon>Clupeidae</taxon>
        <taxon>Alosa</taxon>
    </lineage>
</organism>
<accession>A0AAV6HG42</accession>
<dbReference type="Pfam" id="PF24764">
    <property type="entry name" value="rva_4"/>
    <property type="match status" value="1"/>
</dbReference>
<evidence type="ECO:0000259" key="1">
    <source>
        <dbReference type="Pfam" id="PF24764"/>
    </source>
</evidence>
<comment type="caution">
    <text evidence="2">The sequence shown here is derived from an EMBL/GenBank/DDBJ whole genome shotgun (WGS) entry which is preliminary data.</text>
</comment>
<reference evidence="2 3" key="1">
    <citation type="submission" date="2020-10" db="EMBL/GenBank/DDBJ databases">
        <title>Chromosome-scale genome assembly of the Allis shad, Alosa alosa.</title>
        <authorList>
            <person name="Margot Z."/>
            <person name="Christophe K."/>
            <person name="Cabau C."/>
            <person name="Louis A."/>
            <person name="Berthelot C."/>
            <person name="Parey E."/>
            <person name="Roest Crollius H."/>
            <person name="Montfort J."/>
            <person name="Robinson-Rechavi M."/>
            <person name="Bucao C."/>
            <person name="Bouchez O."/>
            <person name="Gislard M."/>
            <person name="Lluch J."/>
            <person name="Milhes M."/>
            <person name="Lampietro C."/>
            <person name="Lopez Roques C."/>
            <person name="Donnadieu C."/>
            <person name="Braasch I."/>
            <person name="Desvignes T."/>
            <person name="Postlethwait J."/>
            <person name="Bobe J."/>
            <person name="Guiguen Y."/>
        </authorList>
    </citation>
    <scope>NUCLEOTIDE SEQUENCE [LARGE SCALE GENOMIC DNA]</scope>
    <source>
        <strain evidence="2">M-15738</strain>
        <tissue evidence="2">Blood</tissue>
    </source>
</reference>
<sequence length="205" mass="23740">MQHKHSSDSFDPLCPSNMSDHGGENTLVALLLTLLQGPGRHLTGPSVHNQQIERLWRDVFTQVVHYFYSLFYSYENEQILDPSSDTQKMALQVVFFPEIQARLDHFQNAWNNHKIRSANQRTPVQLWMEGMLASESDSTALEGIFRQDPYSHENLDTCLARHGLQFNQLQANEEEIQRAVIDSPPLHLTLNQQEELNMLWLGWQI</sequence>
<keyword evidence="3" id="KW-1185">Reference proteome</keyword>
<dbReference type="PANTHER" id="PTHR46791:SF9">
    <property type="entry name" value="INTEGRASE CATALYTIC DOMAIN-CONTAINING PROTEIN"/>
    <property type="match status" value="1"/>
</dbReference>
<dbReference type="AlphaFoldDB" id="A0AAV6HG42"/>
<name>A0AAV6HG42_9TELE</name>
<proteinExistence type="predicted"/>
<dbReference type="InterPro" id="IPR058913">
    <property type="entry name" value="Integrase_dom_put"/>
</dbReference>